<keyword evidence="2" id="KW-0436">Ligase</keyword>
<accession>A0A067BKM6</accession>
<evidence type="ECO:0000313" key="5">
    <source>
        <dbReference type="Proteomes" id="UP000050491"/>
    </source>
</evidence>
<evidence type="ECO:0000313" key="3">
    <source>
        <dbReference type="EMBL" id="KQB03906.1"/>
    </source>
</evidence>
<reference evidence="1 4" key="1">
    <citation type="submission" date="2014-04" db="EMBL/GenBank/DDBJ databases">
        <title>Vibrio metecus sp. nov., a close relative of Vibrio cholerae isolated from coastal brackish ponds and clinical specimens.</title>
        <authorList>
            <person name="Kirchberger P.C."/>
            <person name="Turnsek M."/>
            <person name="Hunt D.E."/>
            <person name="Haley B.J."/>
            <person name="Colwell R."/>
            <person name="Polz M.F."/>
            <person name="Tarr C.L."/>
            <person name="Boucher Y."/>
        </authorList>
    </citation>
    <scope>NUCLEOTIDE SEQUENCE [LARGE SCALE GENOMIC DNA]</scope>
    <source>
        <strain evidence="1">OP3H</strain>
        <strain evidence="4">PPCK-2014</strain>
    </source>
</reference>
<evidence type="ECO:0000313" key="4">
    <source>
        <dbReference type="Proteomes" id="UP000027331"/>
    </source>
</evidence>
<dbReference type="EMBL" id="LBGP01000004">
    <property type="protein sequence ID" value="KQB03906.1"/>
    <property type="molecule type" value="Genomic_DNA"/>
</dbReference>
<dbReference type="PATRIC" id="fig|1481663.10.peg.2567"/>
<organism evidence="2 6">
    <name type="scientific">Vibrio metoecus</name>
    <dbReference type="NCBI Taxonomy" id="1481663"/>
    <lineage>
        <taxon>Bacteria</taxon>
        <taxon>Pseudomonadati</taxon>
        <taxon>Pseudomonadota</taxon>
        <taxon>Gammaproteobacteria</taxon>
        <taxon>Vibrionales</taxon>
        <taxon>Vibrionaceae</taxon>
        <taxon>Vibrio</taxon>
    </lineage>
</organism>
<reference evidence="5 6" key="2">
    <citation type="journal article" date="2015" name="Genome Biol. Evol.">
        <title>The Dynamics of Genetic Interactions between Vibrio metoecus and Vibrio cholerae, Two Close Relatives Co-Occurring in the Environment.</title>
        <authorList>
            <person name="Orata F.D."/>
            <person name="Kirchberger P.C."/>
            <person name="Meheust R."/>
            <person name="Barlow E.J."/>
            <person name="Tarr C.L."/>
            <person name="Boucher Y."/>
        </authorList>
    </citation>
    <scope>NUCLEOTIDE SEQUENCE [LARGE SCALE GENOMIC DNA]</scope>
    <source>
        <strain evidence="2 6">08-2459</strain>
        <strain evidence="3 5">YB5B04</strain>
    </source>
</reference>
<comment type="caution">
    <text evidence="2">The sequence shown here is derived from an EMBL/GenBank/DDBJ whole genome shotgun (WGS) entry which is preliminary data.</text>
</comment>
<dbReference type="Proteomes" id="UP000027331">
    <property type="component" value="Unassembled WGS sequence"/>
</dbReference>
<dbReference type="Proteomes" id="UP000053724">
    <property type="component" value="Unassembled WGS sequence"/>
</dbReference>
<sequence>MAHFVSATLLCASNLDSTHQTAHRGFPVRVMGNDLSKDN</sequence>
<dbReference type="Proteomes" id="UP000050491">
    <property type="component" value="Unassembled WGS sequence"/>
</dbReference>
<protein>
    <submittedName>
        <fullName evidence="2">Tyrosyl-tRNA synthetase</fullName>
    </submittedName>
</protein>
<gene>
    <name evidence="2" type="ORF">AAY55_14925</name>
    <name evidence="1" type="ORF">DP83_08705</name>
    <name evidence="3" type="ORF">XV92_01465</name>
</gene>
<dbReference type="EMBL" id="JJMN01000017">
    <property type="protein sequence ID" value="KDO15302.1"/>
    <property type="molecule type" value="Genomic_DNA"/>
</dbReference>
<dbReference type="AlphaFoldDB" id="A0A067BKM6"/>
<keyword evidence="2" id="KW-0030">Aminoacyl-tRNA synthetase</keyword>
<name>A0A067BKM6_VIBMT</name>
<dbReference type="EMBL" id="LCUF01000023">
    <property type="protein sequence ID" value="KQA22796.1"/>
    <property type="molecule type" value="Genomic_DNA"/>
</dbReference>
<keyword evidence="4" id="KW-1185">Reference proteome</keyword>
<evidence type="ECO:0000313" key="1">
    <source>
        <dbReference type="EMBL" id="KDO15302.1"/>
    </source>
</evidence>
<proteinExistence type="predicted"/>
<evidence type="ECO:0000313" key="2">
    <source>
        <dbReference type="EMBL" id="KQA22796.1"/>
    </source>
</evidence>
<dbReference type="GO" id="GO:0004812">
    <property type="term" value="F:aminoacyl-tRNA ligase activity"/>
    <property type="evidence" value="ECO:0007669"/>
    <property type="project" value="UniProtKB-KW"/>
</dbReference>
<evidence type="ECO:0000313" key="6">
    <source>
        <dbReference type="Proteomes" id="UP000053724"/>
    </source>
</evidence>